<gene>
    <name evidence="1" type="ORF">ACFQPB_19800</name>
</gene>
<evidence type="ECO:0000313" key="2">
    <source>
        <dbReference type="Proteomes" id="UP001596501"/>
    </source>
</evidence>
<evidence type="ECO:0000313" key="1">
    <source>
        <dbReference type="EMBL" id="MFC7411112.1"/>
    </source>
</evidence>
<dbReference type="PANTHER" id="PTHR36922">
    <property type="entry name" value="BLL2446 PROTEIN"/>
    <property type="match status" value="1"/>
</dbReference>
<proteinExistence type="predicted"/>
<keyword evidence="2" id="KW-1185">Reference proteome</keyword>
<dbReference type="RefSeq" id="WP_382227022.1">
    <property type="nucleotide sequence ID" value="NZ_JBHTCA010000024.1"/>
</dbReference>
<sequence length="171" mass="18806">MSITLFSASQPVFRNALTNLHHLLEKARADAATRGYDPQMLVSYRLAPDMLPFKSQVFIACDAAKLCLARLGGLDAPKFDDTENTLEELQGRIQKTLDWLATVPASAIDGQEAREITFPVGKAGTRTMLGEDYLKSWALPNVFFHVTTAYAILRHNGVPLGKRDYLVGPAA</sequence>
<name>A0ABW2QS05_9BURK</name>
<dbReference type="EMBL" id="JBHTCA010000024">
    <property type="protein sequence ID" value="MFC7411112.1"/>
    <property type="molecule type" value="Genomic_DNA"/>
</dbReference>
<dbReference type="PANTHER" id="PTHR36922:SF1">
    <property type="entry name" value="DUF1993 DOMAIN-CONTAINING PROTEIN"/>
    <property type="match status" value="1"/>
</dbReference>
<dbReference type="SUPFAM" id="SSF109854">
    <property type="entry name" value="DinB/YfiT-like putative metalloenzymes"/>
    <property type="match status" value="1"/>
</dbReference>
<comment type="caution">
    <text evidence="1">The sequence shown here is derived from an EMBL/GenBank/DDBJ whole genome shotgun (WGS) entry which is preliminary data.</text>
</comment>
<dbReference type="InterPro" id="IPR018531">
    <property type="entry name" value="DUF1993"/>
</dbReference>
<organism evidence="1 2">
    <name type="scientific">Hydrogenophaga atypica</name>
    <dbReference type="NCBI Taxonomy" id="249409"/>
    <lineage>
        <taxon>Bacteria</taxon>
        <taxon>Pseudomonadati</taxon>
        <taxon>Pseudomonadota</taxon>
        <taxon>Betaproteobacteria</taxon>
        <taxon>Burkholderiales</taxon>
        <taxon>Comamonadaceae</taxon>
        <taxon>Hydrogenophaga</taxon>
    </lineage>
</organism>
<dbReference type="Gene3D" id="1.20.120.450">
    <property type="entry name" value="dinb family like domain"/>
    <property type="match status" value="1"/>
</dbReference>
<reference evidence="2" key="1">
    <citation type="journal article" date="2019" name="Int. J. Syst. Evol. Microbiol.">
        <title>The Global Catalogue of Microorganisms (GCM) 10K type strain sequencing project: providing services to taxonomists for standard genome sequencing and annotation.</title>
        <authorList>
            <consortium name="The Broad Institute Genomics Platform"/>
            <consortium name="The Broad Institute Genome Sequencing Center for Infectious Disease"/>
            <person name="Wu L."/>
            <person name="Ma J."/>
        </authorList>
    </citation>
    <scope>NUCLEOTIDE SEQUENCE [LARGE SCALE GENOMIC DNA]</scope>
    <source>
        <strain evidence="2">CGMCC 1.12371</strain>
    </source>
</reference>
<protein>
    <submittedName>
        <fullName evidence="1">DUF1993 family protein</fullName>
    </submittedName>
</protein>
<dbReference type="Pfam" id="PF09351">
    <property type="entry name" value="DUF1993"/>
    <property type="match status" value="1"/>
</dbReference>
<accession>A0ABW2QS05</accession>
<dbReference type="Proteomes" id="UP001596501">
    <property type="component" value="Unassembled WGS sequence"/>
</dbReference>
<dbReference type="InterPro" id="IPR034660">
    <property type="entry name" value="DinB/YfiT-like"/>
</dbReference>